<gene>
    <name evidence="1" type="ordered locus">Rmet_2504</name>
</gene>
<dbReference type="EC" id="1.1.99.3" evidence="1"/>
<dbReference type="eggNOG" id="ENOG502Z7SX">
    <property type="taxonomic scope" value="Bacteria"/>
</dbReference>
<dbReference type="KEGG" id="rme:Rmet_2504"/>
<evidence type="ECO:0000313" key="1">
    <source>
        <dbReference type="EMBL" id="ABF09381.1"/>
    </source>
</evidence>
<dbReference type="HOGENOM" id="CLU_065508_0_0_4"/>
<sequence>MTVSLMVQGSTTCFVFFPKALRSTPHEKTTMSQEQEPRRRFFRQMLAVVPAASVATGAAISQSACSESPGPQSANAGNVGPYKPNYFTAGEWKFVQAAVDRLIPEDELGPGGLKAGVPEYIDRQMDTPYGHGKLWYIQGPFHPDVPAELGFQMNLAPRDIYRLGVKACDEYCKKQYGGKAFADLSKEDQESVLGQMEHAKISFDAVPARTFFSYLLNNTKEGFFADPIYGGNKGMVGWKMVGFPGARADFADWIDQPGVKYPYGPVSIDGRRG</sequence>
<protein>
    <submittedName>
        <fullName evidence="1">Gluconate 2-dehydrogenase subunit 3 (GADH subunit 3) (GA 2-DH subunit 3)</fullName>
        <ecNumber evidence="1">1.1.99.3</ecNumber>
    </submittedName>
</protein>
<proteinExistence type="predicted"/>
<name>Q1LKE5_CUPMC</name>
<dbReference type="STRING" id="266264.Rmet_2504"/>
<accession>Q1LKE5</accession>
<organism evidence="1 2">
    <name type="scientific">Cupriavidus metallidurans (strain ATCC 43123 / DSM 2839 / NBRC 102507 / CH34)</name>
    <name type="common">Ralstonia metallidurans</name>
    <dbReference type="NCBI Taxonomy" id="266264"/>
    <lineage>
        <taxon>Bacteria</taxon>
        <taxon>Pseudomonadati</taxon>
        <taxon>Pseudomonadota</taxon>
        <taxon>Betaproteobacteria</taxon>
        <taxon>Burkholderiales</taxon>
        <taxon>Burkholderiaceae</taxon>
        <taxon>Cupriavidus</taxon>
    </lineage>
</organism>
<dbReference type="Pfam" id="PF13618">
    <property type="entry name" value="Gluconate_2-dh3"/>
    <property type="match status" value="1"/>
</dbReference>
<dbReference type="EMBL" id="CP000352">
    <property type="protein sequence ID" value="ABF09381.1"/>
    <property type="molecule type" value="Genomic_DNA"/>
</dbReference>
<dbReference type="Proteomes" id="UP000002429">
    <property type="component" value="Chromosome"/>
</dbReference>
<keyword evidence="2" id="KW-1185">Reference proteome</keyword>
<dbReference type="InterPro" id="IPR027056">
    <property type="entry name" value="Gluconate_2DH_su3"/>
</dbReference>
<reference evidence="2" key="1">
    <citation type="journal article" date="2010" name="PLoS ONE">
        <title>The complete genome sequence of Cupriavidus metallidurans strain CH34, a master survivalist in harsh and anthropogenic environments.</title>
        <authorList>
            <person name="Janssen P.J."/>
            <person name="Van Houdt R."/>
            <person name="Moors H."/>
            <person name="Monsieurs P."/>
            <person name="Morin N."/>
            <person name="Michaux A."/>
            <person name="Benotmane M.A."/>
            <person name="Leys N."/>
            <person name="Vallaeys T."/>
            <person name="Lapidus A."/>
            <person name="Monchy S."/>
            <person name="Medigue C."/>
            <person name="Taghavi S."/>
            <person name="McCorkle S."/>
            <person name="Dunn J."/>
            <person name="van der Lelie D."/>
            <person name="Mergeay M."/>
        </authorList>
    </citation>
    <scope>NUCLEOTIDE SEQUENCE [LARGE SCALE GENOMIC DNA]</scope>
    <source>
        <strain evidence="2">ATCC 43123 / DSM 2839 / NBRC 102507 / CH34</strain>
    </source>
</reference>
<evidence type="ECO:0000313" key="2">
    <source>
        <dbReference type="Proteomes" id="UP000002429"/>
    </source>
</evidence>
<keyword evidence="1" id="KW-0560">Oxidoreductase</keyword>
<dbReference type="GO" id="GO:0033717">
    <property type="term" value="F:gluconate 2-dehydrogenase (acceptor) activity"/>
    <property type="evidence" value="ECO:0007669"/>
    <property type="project" value="UniProtKB-EC"/>
</dbReference>
<dbReference type="AlphaFoldDB" id="Q1LKE5"/>